<evidence type="ECO:0000256" key="3">
    <source>
        <dbReference type="ARBA" id="ARBA00022691"/>
    </source>
</evidence>
<dbReference type="InterPro" id="IPR027974">
    <property type="entry name" value="DUF4470"/>
</dbReference>
<keyword evidence="3" id="KW-0949">S-adenosyl-L-methionine</keyword>
<dbReference type="InterPro" id="IPR011990">
    <property type="entry name" value="TPR-like_helical_dom_sf"/>
</dbReference>
<proteinExistence type="predicted"/>
<keyword evidence="2" id="KW-0808">Transferase</keyword>
<dbReference type="InterPro" id="IPR019734">
    <property type="entry name" value="TPR_rpt"/>
</dbReference>
<sequence length="929" mass="105606">MPAELDGHSNDCSEAEALRQRGNTFYRTGHVLKAIKCYANAVLEEPGAPLPYSNLSAAHYEIGHYAQCVEDINQAVKLYGNDTAPFKKKLAPRLVKSYMQLRNYEAAEKVSEQMRDHAEWAILSAACQRGIVSQSLDEAQCRRRILHSLPRYLPTILEGTEYYVVGHDNACSQIDKSMFEQCDTSLAVFFGGVGDARNLYATMLGIDKLEKGITGEKTRTYHATINDIKANALARDLVMFHLLDDLAATVGSGEENRTELLATIFFLYVGAVTPKYIFDRIQDTIERVVAALRSGKGKVEWLHVYDRDTPHTAEVTRSLTQYFEDANKGHLQRTGEPKQREGCKREIHYFKTVGAHFPPETLKQRWEPGFPSVGAKDATPNKMKAYVSKNWKVNVTMLDIDWQRGSHGSLDSAMGFDPYDTMDSLYKETGMKEPASKSTLYDYVSHFFSHVADVIRRLQGRILVEVIHGEITGVMDKIRYGDLERSGDFPSSYDQVHMSNIPDYIGGPLTSFLFAMPITKPAITSAITANCLRNTPIWNTLRQFYNEYLLVSEKEEIRKLMQVEREITAREKANDIAFQKIEATVRDLPARVLKTIDIQTFRQNGLEAVRDLSQEDLRNVDLKSMCTLELDTLDLNGGLSINPLGEYFKWRRGNTSTLDFSSLLPRPALQKWLFALFFKIVLPVNRTSQPWDTLIYCPLNLSIFFRTLIHLHTIGYPSHWISEVLVQILENKVTTSARPPQTSPLDIEEAQRLNPMKRLSTAPFVTEIKTLSTIFQPIFPFALVTDALPAPTSISSYTIPITPMPYGAGDLAANNLLFFHEKRMKATLGEDFLSRAPALRRALHPEFEGHFDDKYRTLQQEGLKLTTTFAWDAEKGEATFWMDRSITDEMQRSKEWHVSMWRTDTWKIVSCPLPVGMKGMIRKGSRWFE</sequence>
<dbReference type="Proteomes" id="UP000664534">
    <property type="component" value="Unassembled WGS sequence"/>
</dbReference>
<reference evidence="6" key="1">
    <citation type="submission" date="2021-03" db="EMBL/GenBank/DDBJ databases">
        <authorList>
            <person name="Tagirdzhanova G."/>
        </authorList>
    </citation>
    <scope>NUCLEOTIDE SEQUENCE</scope>
</reference>
<feature type="repeat" description="TPR" evidence="4">
    <location>
        <begin position="15"/>
        <end position="48"/>
    </location>
</feature>
<feature type="domain" description="DUF4470" evidence="5">
    <location>
        <begin position="165"/>
        <end position="264"/>
    </location>
</feature>
<dbReference type="GO" id="GO:0042826">
    <property type="term" value="F:histone deacetylase binding"/>
    <property type="evidence" value="ECO:0007669"/>
    <property type="project" value="TreeGrafter"/>
</dbReference>
<name>A0A8H3ITT7_9LECA</name>
<protein>
    <recommendedName>
        <fullName evidence="5">DUF4470 domain-containing protein</fullName>
    </recommendedName>
</protein>
<dbReference type="Pfam" id="PF14737">
    <property type="entry name" value="DUF4470"/>
    <property type="match status" value="1"/>
</dbReference>
<evidence type="ECO:0000313" key="6">
    <source>
        <dbReference type="EMBL" id="CAF9933250.1"/>
    </source>
</evidence>
<dbReference type="AlphaFoldDB" id="A0A8H3ITT7"/>
<dbReference type="EMBL" id="CAJPDT010000069">
    <property type="protein sequence ID" value="CAF9933250.1"/>
    <property type="molecule type" value="Genomic_DNA"/>
</dbReference>
<dbReference type="OrthoDB" id="2423701at2759"/>
<keyword evidence="7" id="KW-1185">Reference proteome</keyword>
<dbReference type="SMART" id="SM00028">
    <property type="entry name" value="TPR"/>
    <property type="match status" value="2"/>
</dbReference>
<accession>A0A8H3ITT7</accession>
<evidence type="ECO:0000259" key="5">
    <source>
        <dbReference type="Pfam" id="PF14737"/>
    </source>
</evidence>
<gene>
    <name evidence="6" type="ORF">IMSHALPRED_009115</name>
</gene>
<dbReference type="GO" id="GO:0005737">
    <property type="term" value="C:cytoplasm"/>
    <property type="evidence" value="ECO:0007669"/>
    <property type="project" value="TreeGrafter"/>
</dbReference>
<dbReference type="PANTHER" id="PTHR46165">
    <property type="entry name" value="SET AND MYND DOMAIN-CONTAINING PROTEIN 4"/>
    <property type="match status" value="1"/>
</dbReference>
<dbReference type="PROSITE" id="PS50005">
    <property type="entry name" value="TPR"/>
    <property type="match status" value="1"/>
</dbReference>
<evidence type="ECO:0000256" key="1">
    <source>
        <dbReference type="ARBA" id="ARBA00022603"/>
    </source>
</evidence>
<keyword evidence="1" id="KW-0489">Methyltransferase</keyword>
<evidence type="ECO:0000256" key="2">
    <source>
        <dbReference type="ARBA" id="ARBA00022679"/>
    </source>
</evidence>
<evidence type="ECO:0000256" key="4">
    <source>
        <dbReference type="PROSITE-ProRule" id="PRU00339"/>
    </source>
</evidence>
<organism evidence="6 7">
    <name type="scientific">Imshaugia aleurites</name>
    <dbReference type="NCBI Taxonomy" id="172621"/>
    <lineage>
        <taxon>Eukaryota</taxon>
        <taxon>Fungi</taxon>
        <taxon>Dikarya</taxon>
        <taxon>Ascomycota</taxon>
        <taxon>Pezizomycotina</taxon>
        <taxon>Lecanoromycetes</taxon>
        <taxon>OSLEUM clade</taxon>
        <taxon>Lecanoromycetidae</taxon>
        <taxon>Lecanorales</taxon>
        <taxon>Lecanorineae</taxon>
        <taxon>Parmeliaceae</taxon>
        <taxon>Imshaugia</taxon>
    </lineage>
</organism>
<dbReference type="Gene3D" id="1.25.40.10">
    <property type="entry name" value="Tetratricopeptide repeat domain"/>
    <property type="match status" value="1"/>
</dbReference>
<dbReference type="GO" id="GO:0005634">
    <property type="term" value="C:nucleus"/>
    <property type="evidence" value="ECO:0007669"/>
    <property type="project" value="TreeGrafter"/>
</dbReference>
<dbReference type="InterPro" id="IPR052097">
    <property type="entry name" value="SET-MYND_domain_protein"/>
</dbReference>
<dbReference type="GO" id="GO:0032259">
    <property type="term" value="P:methylation"/>
    <property type="evidence" value="ECO:0007669"/>
    <property type="project" value="UniProtKB-KW"/>
</dbReference>
<dbReference type="GO" id="GO:0008168">
    <property type="term" value="F:methyltransferase activity"/>
    <property type="evidence" value="ECO:0007669"/>
    <property type="project" value="UniProtKB-KW"/>
</dbReference>
<dbReference type="SUPFAM" id="SSF48452">
    <property type="entry name" value="TPR-like"/>
    <property type="match status" value="1"/>
</dbReference>
<evidence type="ECO:0000313" key="7">
    <source>
        <dbReference type="Proteomes" id="UP000664534"/>
    </source>
</evidence>
<keyword evidence="4" id="KW-0802">TPR repeat</keyword>
<comment type="caution">
    <text evidence="6">The sequence shown here is derived from an EMBL/GenBank/DDBJ whole genome shotgun (WGS) entry which is preliminary data.</text>
</comment>
<dbReference type="PANTHER" id="PTHR46165:SF7">
    <property type="entry name" value="SET AND MYND DOMAIN-CONTAINING PROTEIN 4"/>
    <property type="match status" value="1"/>
</dbReference>